<dbReference type="Gene3D" id="3.30.160.60">
    <property type="entry name" value="Classic Zinc Finger"/>
    <property type="match status" value="1"/>
</dbReference>
<feature type="domain" description="C2H2-type" evidence="1">
    <location>
        <begin position="4"/>
        <end position="32"/>
    </location>
</feature>
<accession>A0A6C0H5L2</accession>
<dbReference type="PROSITE" id="PS50157">
    <property type="entry name" value="ZINC_FINGER_C2H2_2"/>
    <property type="match status" value="1"/>
</dbReference>
<dbReference type="EMBL" id="MN739879">
    <property type="protein sequence ID" value="QHT75496.1"/>
    <property type="molecule type" value="Genomic_DNA"/>
</dbReference>
<dbReference type="InterPro" id="IPR013087">
    <property type="entry name" value="Znf_C2H2_type"/>
</dbReference>
<name>A0A6C0H5L2_9ZZZZ</name>
<dbReference type="InterPro" id="IPR036236">
    <property type="entry name" value="Znf_C2H2_sf"/>
</dbReference>
<dbReference type="SMART" id="SM00355">
    <property type="entry name" value="ZnF_C2H2"/>
    <property type="match status" value="1"/>
</dbReference>
<dbReference type="AlphaFoldDB" id="A0A6C0H5L2"/>
<reference evidence="2" key="1">
    <citation type="journal article" date="2020" name="Nature">
        <title>Giant virus diversity and host interactions through global metagenomics.</title>
        <authorList>
            <person name="Schulz F."/>
            <person name="Roux S."/>
            <person name="Paez-Espino D."/>
            <person name="Jungbluth S."/>
            <person name="Walsh D.A."/>
            <person name="Denef V.J."/>
            <person name="McMahon K.D."/>
            <person name="Konstantinidis K.T."/>
            <person name="Eloe-Fadrosh E.A."/>
            <person name="Kyrpides N.C."/>
            <person name="Woyke T."/>
        </authorList>
    </citation>
    <scope>NUCLEOTIDE SEQUENCE</scope>
    <source>
        <strain evidence="2">GVMAG-M-3300023179-71</strain>
    </source>
</reference>
<evidence type="ECO:0000259" key="1">
    <source>
        <dbReference type="PROSITE" id="PS50157"/>
    </source>
</evidence>
<dbReference type="PROSITE" id="PS00028">
    <property type="entry name" value="ZINC_FINGER_C2H2_1"/>
    <property type="match status" value="1"/>
</dbReference>
<sequence length="248" mass="29851">MDKYVCLICNKKYASLNSLNNHKRNYHNNEEDKKYKCDYCIKEYVFRQSKHKHQKKCKNNPTVINTNNNINNTINNNTINNTINNIINNNNITNNYKVIINFNSKEDKEAPNKIFSEEDKFKISKMPYYDIIPKMLETKLKYKELNNVKINNLKDKFAFVYKNGKMECVSKEYAIQNLYNNCYWGYSDIYYDLHPISEKVKKQFDILTERFEDEEDKNTVEVENVSYKNMKKYNENKTLLLLYNNKFD</sequence>
<protein>
    <recommendedName>
        <fullName evidence="1">C2H2-type domain-containing protein</fullName>
    </recommendedName>
</protein>
<organism evidence="2">
    <name type="scientific">viral metagenome</name>
    <dbReference type="NCBI Taxonomy" id="1070528"/>
    <lineage>
        <taxon>unclassified sequences</taxon>
        <taxon>metagenomes</taxon>
        <taxon>organismal metagenomes</taxon>
    </lineage>
</organism>
<proteinExistence type="predicted"/>
<evidence type="ECO:0000313" key="2">
    <source>
        <dbReference type="EMBL" id="QHT75496.1"/>
    </source>
</evidence>
<dbReference type="SUPFAM" id="SSF57667">
    <property type="entry name" value="beta-beta-alpha zinc fingers"/>
    <property type="match status" value="1"/>
</dbReference>